<evidence type="ECO:0000313" key="3">
    <source>
        <dbReference type="Proteomes" id="UP001141327"/>
    </source>
</evidence>
<evidence type="ECO:0000313" key="2">
    <source>
        <dbReference type="EMBL" id="KAJ4456050.1"/>
    </source>
</evidence>
<feature type="compositionally biased region" description="Low complexity" evidence="1">
    <location>
        <begin position="52"/>
        <end position="63"/>
    </location>
</feature>
<proteinExistence type="predicted"/>
<accession>A0ABQ8UF88</accession>
<evidence type="ECO:0000256" key="1">
    <source>
        <dbReference type="SAM" id="MobiDB-lite"/>
    </source>
</evidence>
<sequence>MVPVRPPRPPPHGDTPANPSKAGPLSPTSPAQGPPNHPRRRLGGEGPRSGGPKATTAPTAQTPLPSPHPPRSTRLLLEQGPSGPQTTLRDAAEGAISAATGRYPAVWSNRTAAALGLSKPQAPSQYPLAPLLPAAAQQDSCPAPPRAARGPEPLLELYFPAVSPSAWLQSRPLCASHPRAATAPALPPQQWRARDGASGPRATGRAAPPISLSGRPGHPLAVRASPGRPGPIPSLPPSTLAPVPCSPSTKAAPIAGAPNPATPADLRVAARCLFLPSRLPEPAPTPPPRSSDVCNAELPASAPLWPPGTPTTSGATGGLDAHQDHWHAPVLYFLANRHRHLYIGSTTHLTRRCQHPGADAPAEILHRPNGDCHFRKPVTISAAVSALAPSSPPTRPQRPPPPHLPFSRRRHRREADEPPDPPRRARGSEPRSPQPLSEAEQDALRGAAGLADPEAILATLVSALARRTPARTAPPPKRAKPQVAPGPLRVALRRTHRIAALLRALYLWYATPTIGFALTQVTIACGEIKYEYSLTVSSESREAYRYSGVPLDTNVGLQALVAGTRFSIVVRMRNTDGHTWGDQFKEITSAQLGYDPTPPRPFAVTIASCFVYSPVKNIFYNNFDLESMKNNFDLESMKVLVVAVVGDP</sequence>
<reference evidence="2" key="1">
    <citation type="journal article" date="2022" name="bioRxiv">
        <title>Genomics of Preaxostyla Flagellates Illuminates Evolutionary Transitions and the Path Towards Mitochondrial Loss.</title>
        <authorList>
            <person name="Novak L.V.F."/>
            <person name="Treitli S.C."/>
            <person name="Pyrih J."/>
            <person name="Halakuc P."/>
            <person name="Pipaliya S.V."/>
            <person name="Vacek V."/>
            <person name="Brzon O."/>
            <person name="Soukal P."/>
            <person name="Eme L."/>
            <person name="Dacks J.B."/>
            <person name="Karnkowska A."/>
            <person name="Elias M."/>
            <person name="Hampl V."/>
        </authorList>
    </citation>
    <scope>NUCLEOTIDE SEQUENCE</scope>
    <source>
        <strain evidence="2">RCP-MX</strain>
    </source>
</reference>
<feature type="region of interest" description="Disordered" evidence="1">
    <location>
        <begin position="385"/>
        <end position="442"/>
    </location>
</feature>
<organism evidence="2 3">
    <name type="scientific">Paratrimastix pyriformis</name>
    <dbReference type="NCBI Taxonomy" id="342808"/>
    <lineage>
        <taxon>Eukaryota</taxon>
        <taxon>Metamonada</taxon>
        <taxon>Preaxostyla</taxon>
        <taxon>Paratrimastigidae</taxon>
        <taxon>Paratrimastix</taxon>
    </lineage>
</organism>
<dbReference type="Proteomes" id="UP001141327">
    <property type="component" value="Unassembled WGS sequence"/>
</dbReference>
<feature type="region of interest" description="Disordered" evidence="1">
    <location>
        <begin position="179"/>
        <end position="259"/>
    </location>
</feature>
<name>A0ABQ8UF88_9EUKA</name>
<keyword evidence="3" id="KW-1185">Reference proteome</keyword>
<feature type="region of interest" description="Disordered" evidence="1">
    <location>
        <begin position="1"/>
        <end position="89"/>
    </location>
</feature>
<feature type="compositionally biased region" description="Pro residues" evidence="1">
    <location>
        <begin position="390"/>
        <end position="404"/>
    </location>
</feature>
<evidence type="ECO:0008006" key="4">
    <source>
        <dbReference type="Google" id="ProtNLM"/>
    </source>
</evidence>
<gene>
    <name evidence="2" type="ORF">PAPYR_8896</name>
</gene>
<feature type="compositionally biased region" description="Basic and acidic residues" evidence="1">
    <location>
        <begin position="413"/>
        <end position="429"/>
    </location>
</feature>
<feature type="compositionally biased region" description="Pro residues" evidence="1">
    <location>
        <begin position="1"/>
        <end position="13"/>
    </location>
</feature>
<comment type="caution">
    <text evidence="2">The sequence shown here is derived from an EMBL/GenBank/DDBJ whole genome shotgun (WGS) entry which is preliminary data.</text>
</comment>
<protein>
    <recommendedName>
        <fullName evidence="4">GIY-YIG domain-containing protein</fullName>
    </recommendedName>
</protein>
<dbReference type="EMBL" id="JAPMOS010000084">
    <property type="protein sequence ID" value="KAJ4456050.1"/>
    <property type="molecule type" value="Genomic_DNA"/>
</dbReference>